<evidence type="ECO:0000256" key="4">
    <source>
        <dbReference type="ARBA" id="ARBA00022692"/>
    </source>
</evidence>
<feature type="domain" description="GGDEF" evidence="8">
    <location>
        <begin position="348"/>
        <end position="478"/>
    </location>
</feature>
<dbReference type="NCBIfam" id="TIGR00254">
    <property type="entry name" value="GGDEF"/>
    <property type="match status" value="1"/>
</dbReference>
<dbReference type="Gene3D" id="3.30.70.270">
    <property type="match status" value="1"/>
</dbReference>
<dbReference type="GO" id="GO:1902201">
    <property type="term" value="P:negative regulation of bacterial-type flagellum-dependent cell motility"/>
    <property type="evidence" value="ECO:0007669"/>
    <property type="project" value="TreeGrafter"/>
</dbReference>
<dbReference type="GO" id="GO:0043709">
    <property type="term" value="P:cell adhesion involved in single-species biofilm formation"/>
    <property type="evidence" value="ECO:0007669"/>
    <property type="project" value="TreeGrafter"/>
</dbReference>
<dbReference type="AlphaFoldDB" id="A0A154L4K6"/>
<evidence type="ECO:0000259" key="8">
    <source>
        <dbReference type="PROSITE" id="PS50887"/>
    </source>
</evidence>
<evidence type="ECO:0000313" key="9">
    <source>
        <dbReference type="EMBL" id="KZB63499.1"/>
    </source>
</evidence>
<name>A0A154L4K6_9PROT</name>
<sequence length="478" mass="54171">MPGKKIYFAIVLCILLVVGFLTTSFVSFYVARQSLEQQIAESTLPLTSDNIYSEIQRDLLQPIFISSLMAQDTFVRDWTLAGENDPEQIIRYLGEIQMRYDTVTSYFISDKTRNYYHPTGVIKQVSEDDPADFWYFKARDDQKPYEINVDHDTADRSRLAVFVNYQVRDYDGNVIGITGVGLSVNSVTRLIETYQKRYGRTIYFVDLEGQITLHGSGFGTSETLHDRDGIRAHATQILTSPGYSITYEDHGETYFVNSRLVPEFGWLLLVEQKEHIGDQKIETTFLINIAVSLLITAIVGIAAYLTIRNYQIRLEELASRDKLTGACNRQVFDLVFEGVAKSCKRRAEPLGVVCIDLDEFKEVNDTFGHPGGDATLKEVATTIRRHSRESDTLCRWGGDEFILLLPGLSRQEAMTKAREISDAIREHPVRFGRDNILVTVSAGITEYRDGEEFETLITRVDNALYTAKNAGRDHISVA</sequence>
<evidence type="ECO:0000313" key="10">
    <source>
        <dbReference type="Proteomes" id="UP000076335"/>
    </source>
</evidence>
<dbReference type="CDD" id="cd18773">
    <property type="entry name" value="PDC1_HK_sensor"/>
    <property type="match status" value="1"/>
</dbReference>
<keyword evidence="3" id="KW-1003">Cell membrane</keyword>
<evidence type="ECO:0000256" key="1">
    <source>
        <dbReference type="ARBA" id="ARBA00004651"/>
    </source>
</evidence>
<evidence type="ECO:0000256" key="3">
    <source>
        <dbReference type="ARBA" id="ARBA00022475"/>
    </source>
</evidence>
<reference evidence="9 10" key="1">
    <citation type="submission" date="2015-12" db="EMBL/GenBank/DDBJ databases">
        <title>Genome sequence of Thalassospira lucentensis MCCC 1A02072.</title>
        <authorList>
            <person name="Lu L."/>
            <person name="Lai Q."/>
            <person name="Shao Z."/>
            <person name="Qian P."/>
        </authorList>
    </citation>
    <scope>NUCLEOTIDE SEQUENCE [LARGE SCALE GENOMIC DNA]</scope>
    <source>
        <strain evidence="9 10">MCCC 1A02072</strain>
    </source>
</reference>
<dbReference type="EMBL" id="LPVY01000014">
    <property type="protein sequence ID" value="KZB63499.1"/>
    <property type="molecule type" value="Genomic_DNA"/>
</dbReference>
<dbReference type="SMART" id="SM00267">
    <property type="entry name" value="GGDEF"/>
    <property type="match status" value="1"/>
</dbReference>
<comment type="subcellular location">
    <subcellularLocation>
        <location evidence="1">Cell membrane</location>
        <topology evidence="1">Multi-pass membrane protein</topology>
    </subcellularLocation>
</comment>
<proteinExistence type="predicted"/>
<feature type="transmembrane region" description="Helical" evidence="7">
    <location>
        <begin position="285"/>
        <end position="307"/>
    </location>
</feature>
<evidence type="ECO:0000256" key="6">
    <source>
        <dbReference type="ARBA" id="ARBA00023136"/>
    </source>
</evidence>
<evidence type="ECO:0000256" key="2">
    <source>
        <dbReference type="ARBA" id="ARBA00012528"/>
    </source>
</evidence>
<dbReference type="Proteomes" id="UP000076335">
    <property type="component" value="Unassembled WGS sequence"/>
</dbReference>
<dbReference type="RefSeq" id="WP_062952215.1">
    <property type="nucleotide sequence ID" value="NZ_LPVY01000014.1"/>
</dbReference>
<dbReference type="InterPro" id="IPR043128">
    <property type="entry name" value="Rev_trsase/Diguanyl_cyclase"/>
</dbReference>
<dbReference type="SUPFAM" id="SSF103190">
    <property type="entry name" value="Sensory domain-like"/>
    <property type="match status" value="1"/>
</dbReference>
<dbReference type="GO" id="GO:0005886">
    <property type="term" value="C:plasma membrane"/>
    <property type="evidence" value="ECO:0007669"/>
    <property type="project" value="UniProtKB-SubCell"/>
</dbReference>
<dbReference type="InterPro" id="IPR000160">
    <property type="entry name" value="GGDEF_dom"/>
</dbReference>
<dbReference type="SUPFAM" id="SSF55073">
    <property type="entry name" value="Nucleotide cyclase"/>
    <property type="match status" value="1"/>
</dbReference>
<dbReference type="InterPro" id="IPR029151">
    <property type="entry name" value="Sensor-like_sf"/>
</dbReference>
<dbReference type="InterPro" id="IPR050469">
    <property type="entry name" value="Diguanylate_Cyclase"/>
</dbReference>
<dbReference type="PANTHER" id="PTHR45138">
    <property type="entry name" value="REGULATORY COMPONENTS OF SENSORY TRANSDUCTION SYSTEM"/>
    <property type="match status" value="1"/>
</dbReference>
<dbReference type="GO" id="GO:0052621">
    <property type="term" value="F:diguanylate cyclase activity"/>
    <property type="evidence" value="ECO:0007669"/>
    <property type="project" value="UniProtKB-EC"/>
</dbReference>
<dbReference type="OrthoDB" id="9812260at2"/>
<dbReference type="EC" id="2.7.7.65" evidence="2"/>
<dbReference type="CDD" id="cd01949">
    <property type="entry name" value="GGDEF"/>
    <property type="match status" value="1"/>
</dbReference>
<keyword evidence="4 7" id="KW-0812">Transmembrane</keyword>
<dbReference type="FunFam" id="3.30.70.270:FF:000001">
    <property type="entry name" value="Diguanylate cyclase domain protein"/>
    <property type="match status" value="1"/>
</dbReference>
<dbReference type="PANTHER" id="PTHR45138:SF26">
    <property type="entry name" value="DIGUANYLATE CYCLASE"/>
    <property type="match status" value="1"/>
</dbReference>
<dbReference type="InterPro" id="IPR029787">
    <property type="entry name" value="Nucleotide_cyclase"/>
</dbReference>
<dbReference type="PROSITE" id="PS50887">
    <property type="entry name" value="GGDEF"/>
    <property type="match status" value="1"/>
</dbReference>
<keyword evidence="6 7" id="KW-0472">Membrane</keyword>
<evidence type="ECO:0000256" key="5">
    <source>
        <dbReference type="ARBA" id="ARBA00022989"/>
    </source>
</evidence>
<evidence type="ECO:0000256" key="7">
    <source>
        <dbReference type="SAM" id="Phobius"/>
    </source>
</evidence>
<comment type="caution">
    <text evidence="9">The sequence shown here is derived from an EMBL/GenBank/DDBJ whole genome shotgun (WGS) entry which is preliminary data.</text>
</comment>
<gene>
    <name evidence="9" type="ORF">AUP42_20780</name>
</gene>
<protein>
    <recommendedName>
        <fullName evidence="2">diguanylate cyclase</fullName>
        <ecNumber evidence="2">2.7.7.65</ecNumber>
    </recommendedName>
</protein>
<organism evidence="9 10">
    <name type="scientific">Thalassospira lucentensis</name>
    <dbReference type="NCBI Taxonomy" id="168935"/>
    <lineage>
        <taxon>Bacteria</taxon>
        <taxon>Pseudomonadati</taxon>
        <taxon>Pseudomonadota</taxon>
        <taxon>Alphaproteobacteria</taxon>
        <taxon>Rhodospirillales</taxon>
        <taxon>Thalassospiraceae</taxon>
        <taxon>Thalassospira</taxon>
    </lineage>
</organism>
<keyword evidence="5 7" id="KW-1133">Transmembrane helix</keyword>
<accession>A0A154L4K6</accession>
<dbReference type="InterPro" id="IPR033479">
    <property type="entry name" value="dCache_1"/>
</dbReference>
<feature type="transmembrane region" description="Helical" evidence="7">
    <location>
        <begin position="6"/>
        <end position="31"/>
    </location>
</feature>
<dbReference type="Pfam" id="PF00990">
    <property type="entry name" value="GGDEF"/>
    <property type="match status" value="1"/>
</dbReference>
<dbReference type="Pfam" id="PF02743">
    <property type="entry name" value="dCache_1"/>
    <property type="match status" value="1"/>
</dbReference>